<keyword evidence="3 8" id="KW-0812">Transmembrane</keyword>
<proteinExistence type="inferred from homology"/>
<feature type="transmembrane region" description="Helical" evidence="8">
    <location>
        <begin position="34"/>
        <end position="54"/>
    </location>
</feature>
<evidence type="ECO:0008006" key="10">
    <source>
        <dbReference type="Google" id="ProtNLM"/>
    </source>
</evidence>
<accession>A0A094SD92</accession>
<comment type="subcellular location">
    <subcellularLocation>
        <location evidence="1">Cell membrane</location>
        <topology evidence="1">Multi-pass membrane protein</topology>
    </subcellularLocation>
</comment>
<evidence type="ECO:0000256" key="6">
    <source>
        <dbReference type="ARBA" id="ARBA00035120"/>
    </source>
</evidence>
<dbReference type="GO" id="GO:0005886">
    <property type="term" value="C:plasma membrane"/>
    <property type="evidence" value="ECO:0007669"/>
    <property type="project" value="UniProtKB-SubCell"/>
</dbReference>
<dbReference type="PANTHER" id="PTHR28259:SF1">
    <property type="entry name" value="FLUORIDE EXPORT PROTEIN 1-RELATED"/>
    <property type="match status" value="1"/>
</dbReference>
<dbReference type="EMBL" id="JNSL01000093">
    <property type="protein sequence ID" value="KGA16133.1"/>
    <property type="molecule type" value="Genomic_DNA"/>
</dbReference>
<gene>
    <name evidence="9" type="ORF">GM51_13300</name>
</gene>
<keyword evidence="5 8" id="KW-0472">Membrane</keyword>
<name>A0A094SD92_9ZZZZ</name>
<sequence length="121" mass="12704">MLKFGLVAALGAALGSLARLQISYWVQTPSETSFPWSTFIVNVIGALLIGLIASSPNIMNNETRRHFVVTGVLGGFTTFSAIAVETIQLASTPLISITYVVATFAVGIAATHIGSLLGDHK</sequence>
<evidence type="ECO:0000256" key="5">
    <source>
        <dbReference type="ARBA" id="ARBA00023136"/>
    </source>
</evidence>
<evidence type="ECO:0000256" key="8">
    <source>
        <dbReference type="SAM" id="Phobius"/>
    </source>
</evidence>
<keyword evidence="2" id="KW-1003">Cell membrane</keyword>
<dbReference type="HAMAP" id="MF_00454">
    <property type="entry name" value="FluC"/>
    <property type="match status" value="1"/>
</dbReference>
<reference evidence="9" key="1">
    <citation type="submission" date="2014-06" db="EMBL/GenBank/DDBJ databases">
        <title>Key roles for freshwater Actinobacteria revealed by deep metagenomic sequencing.</title>
        <authorList>
            <person name="Ghai R."/>
            <person name="Mizuno C.M."/>
            <person name="Picazo A."/>
            <person name="Camacho A."/>
            <person name="Rodriguez-Valera F."/>
        </authorList>
    </citation>
    <scope>NUCLEOTIDE SEQUENCE</scope>
</reference>
<dbReference type="GO" id="GO:1903425">
    <property type="term" value="F:fluoride transmembrane transporter activity"/>
    <property type="evidence" value="ECO:0007669"/>
    <property type="project" value="TreeGrafter"/>
</dbReference>
<dbReference type="InterPro" id="IPR003691">
    <property type="entry name" value="FluC"/>
</dbReference>
<evidence type="ECO:0000313" key="9">
    <source>
        <dbReference type="EMBL" id="KGA16133.1"/>
    </source>
</evidence>
<organism evidence="9">
    <name type="scientific">freshwater metagenome</name>
    <dbReference type="NCBI Taxonomy" id="449393"/>
    <lineage>
        <taxon>unclassified sequences</taxon>
        <taxon>metagenomes</taxon>
        <taxon>ecological metagenomes</taxon>
    </lineage>
</organism>
<evidence type="ECO:0000256" key="4">
    <source>
        <dbReference type="ARBA" id="ARBA00022989"/>
    </source>
</evidence>
<dbReference type="Pfam" id="PF02537">
    <property type="entry name" value="CRCB"/>
    <property type="match status" value="1"/>
</dbReference>
<keyword evidence="4 8" id="KW-1133">Transmembrane helix</keyword>
<evidence type="ECO:0000256" key="3">
    <source>
        <dbReference type="ARBA" id="ARBA00022692"/>
    </source>
</evidence>
<comment type="caution">
    <text evidence="9">The sequence shown here is derived from an EMBL/GenBank/DDBJ whole genome shotgun (WGS) entry which is preliminary data.</text>
</comment>
<evidence type="ECO:0000256" key="1">
    <source>
        <dbReference type="ARBA" id="ARBA00004651"/>
    </source>
</evidence>
<dbReference type="PANTHER" id="PTHR28259">
    <property type="entry name" value="FLUORIDE EXPORT PROTEIN 1-RELATED"/>
    <property type="match status" value="1"/>
</dbReference>
<evidence type="ECO:0000256" key="7">
    <source>
        <dbReference type="ARBA" id="ARBA00035585"/>
    </source>
</evidence>
<evidence type="ECO:0000256" key="2">
    <source>
        <dbReference type="ARBA" id="ARBA00022475"/>
    </source>
</evidence>
<comment type="similarity">
    <text evidence="6">Belongs to the fluoride channel Fluc/FEX (TC 1.A.43) family.</text>
</comment>
<feature type="transmembrane region" description="Helical" evidence="8">
    <location>
        <begin position="66"/>
        <end position="84"/>
    </location>
</feature>
<comment type="catalytic activity">
    <reaction evidence="7">
        <text>fluoride(in) = fluoride(out)</text>
        <dbReference type="Rhea" id="RHEA:76159"/>
        <dbReference type="ChEBI" id="CHEBI:17051"/>
    </reaction>
    <physiologicalReaction direction="left-to-right" evidence="7">
        <dbReference type="Rhea" id="RHEA:76160"/>
    </physiologicalReaction>
</comment>
<feature type="transmembrane region" description="Helical" evidence="8">
    <location>
        <begin position="96"/>
        <end position="117"/>
    </location>
</feature>
<protein>
    <recommendedName>
        <fullName evidence="10">Fluoride ion transporter CrcB</fullName>
    </recommendedName>
</protein>
<dbReference type="AlphaFoldDB" id="A0A094SD92"/>